<dbReference type="Proteomes" id="UP001432027">
    <property type="component" value="Unassembled WGS sequence"/>
</dbReference>
<dbReference type="InterPro" id="IPR051577">
    <property type="entry name" value="MRF-like"/>
</dbReference>
<dbReference type="GO" id="GO:0005634">
    <property type="term" value="C:nucleus"/>
    <property type="evidence" value="ECO:0007669"/>
    <property type="project" value="TreeGrafter"/>
</dbReference>
<gene>
    <name evidence="1" type="ORF">PENTCL1PPCAC_29366</name>
</gene>
<evidence type="ECO:0008006" key="3">
    <source>
        <dbReference type="Google" id="ProtNLM"/>
    </source>
</evidence>
<proteinExistence type="predicted"/>
<dbReference type="GO" id="GO:0005789">
    <property type="term" value="C:endoplasmic reticulum membrane"/>
    <property type="evidence" value="ECO:0007669"/>
    <property type="project" value="TreeGrafter"/>
</dbReference>
<dbReference type="InterPro" id="IPR037141">
    <property type="entry name" value="NDT80_DNA-bd_dom_sf"/>
</dbReference>
<feature type="non-terminal residue" evidence="1">
    <location>
        <position position="111"/>
    </location>
</feature>
<evidence type="ECO:0000313" key="1">
    <source>
        <dbReference type="EMBL" id="GMT07192.1"/>
    </source>
</evidence>
<dbReference type="GO" id="GO:0043565">
    <property type="term" value="F:sequence-specific DNA binding"/>
    <property type="evidence" value="ECO:0007669"/>
    <property type="project" value="TreeGrafter"/>
</dbReference>
<keyword evidence="2" id="KW-1185">Reference proteome</keyword>
<dbReference type="PANTHER" id="PTHR13029:SF18">
    <property type="entry name" value="MYELIN REGULATORY FACTOR HOMOLOG 1"/>
    <property type="match status" value="1"/>
</dbReference>
<reference evidence="1" key="1">
    <citation type="submission" date="2023-10" db="EMBL/GenBank/DDBJ databases">
        <title>Genome assembly of Pristionchus species.</title>
        <authorList>
            <person name="Yoshida K."/>
            <person name="Sommer R.J."/>
        </authorList>
    </citation>
    <scope>NUCLEOTIDE SEQUENCE</scope>
    <source>
        <strain evidence="1">RS0144</strain>
    </source>
</reference>
<organism evidence="1 2">
    <name type="scientific">Pristionchus entomophagus</name>
    <dbReference type="NCBI Taxonomy" id="358040"/>
    <lineage>
        <taxon>Eukaryota</taxon>
        <taxon>Metazoa</taxon>
        <taxon>Ecdysozoa</taxon>
        <taxon>Nematoda</taxon>
        <taxon>Chromadorea</taxon>
        <taxon>Rhabditida</taxon>
        <taxon>Rhabditina</taxon>
        <taxon>Diplogasteromorpha</taxon>
        <taxon>Diplogasteroidea</taxon>
        <taxon>Neodiplogasteridae</taxon>
        <taxon>Pristionchus</taxon>
    </lineage>
</organism>
<dbReference type="GO" id="GO:0045893">
    <property type="term" value="P:positive regulation of DNA-templated transcription"/>
    <property type="evidence" value="ECO:0007669"/>
    <property type="project" value="TreeGrafter"/>
</dbReference>
<comment type="caution">
    <text evidence="1">The sequence shown here is derived from an EMBL/GenBank/DDBJ whole genome shotgun (WGS) entry which is preliminary data.</text>
</comment>
<dbReference type="PANTHER" id="PTHR13029">
    <property type="match status" value="1"/>
</dbReference>
<name>A0AAV5UJR2_9BILA</name>
<dbReference type="AlphaFoldDB" id="A0AAV5UJR2"/>
<dbReference type="GO" id="GO:0003700">
    <property type="term" value="F:DNA-binding transcription factor activity"/>
    <property type="evidence" value="ECO:0007669"/>
    <property type="project" value="InterPro"/>
</dbReference>
<dbReference type="GO" id="GO:0016540">
    <property type="term" value="P:protein autoprocessing"/>
    <property type="evidence" value="ECO:0007669"/>
    <property type="project" value="TreeGrafter"/>
</dbReference>
<protein>
    <recommendedName>
        <fullName evidence="3">DUF1349 domain-containing protein</fullName>
    </recommendedName>
</protein>
<dbReference type="SUPFAM" id="SSF49417">
    <property type="entry name" value="p53-like transcription factors"/>
    <property type="match status" value="1"/>
</dbReference>
<dbReference type="InterPro" id="IPR008967">
    <property type="entry name" value="p53-like_TF_DNA-bd_sf"/>
</dbReference>
<sequence length="111" mass="12740">LRFSRFHEETWLRLYDANRQELHFSMHLVADKGFDYKDGVFVNQKNNNFQVSANIQASDANLPAFVLVGNVFKPIRQIQLAFCGVKSEAHTAEVVIKQSRNEQEPGLHKPV</sequence>
<evidence type="ECO:0000313" key="2">
    <source>
        <dbReference type="Proteomes" id="UP001432027"/>
    </source>
</evidence>
<accession>A0AAV5UJR2</accession>
<dbReference type="EMBL" id="BTSX01000006">
    <property type="protein sequence ID" value="GMT07192.1"/>
    <property type="molecule type" value="Genomic_DNA"/>
</dbReference>
<feature type="non-terminal residue" evidence="1">
    <location>
        <position position="1"/>
    </location>
</feature>
<dbReference type="Gene3D" id="2.60.40.1390">
    <property type="entry name" value="NDT80 DNA-binding domain"/>
    <property type="match status" value="1"/>
</dbReference>